<evidence type="ECO:0000313" key="1">
    <source>
        <dbReference type="EMBL" id="KAJ7522673.1"/>
    </source>
</evidence>
<dbReference type="Proteomes" id="UP001162992">
    <property type="component" value="Chromosome 18"/>
</dbReference>
<sequence length="677" mass="75960">MQALESTRLNTMGGPIIHPRSSLNHLVNTWLLFYPNLAPPLWFRIPLSSRARRTKLFSFSSCHVACIVGHLSSQTDISRRIYNSEIITMVENHNLTYDLHSGQSSLSGEYQMQLYDSQNLLLKDNRPQCHCTSQRNYPKSNARKKQNFFQKIASDTLGIMESALISYIERNSSLRSTVDPSIQLVGNFAPVSEHPPQHDLPITGNLPQSLDGVYVRNGANPRYKPTAGHHFFDGDGMIHAVRIKEGNASYCCRFTRTYRLIEENKAGKAFFPKAIGELHGHGGIARLLLFKARSFCALVDESEGMGVANAGLIFFNGRLLAMSEDDLPYAISVQDNGELSTIGRFDFHGQLSDAMIAHPKKDPHTGELFSLSYNLLKQPYLKYYVFSADGQKRHPEVAISLTQPTMIHDFAITKNFVVIPDQQIVFKIHELLRGGSPVVYDQSKPPRFGILPKYDTNESRMKWIEVPSCFCFHLWNAWEEDMQEIVVIGSCMTPPDSIFNESEEELKSILCEIRLNTRTGSSSRRKLASMNLEAGQINLKYLGRKNRYAYLAIAEPWPKVSGIAKVDLQSQSGDAVVASFMYGEDCYGGEPFFVPKSEDGSGASEDDGFVLTFRHNEKTGQSDLLILDASSPCSLEFLASVKLPSRVPYGFHGTFLTSKNLAEQVTFTDTCPQEFRI</sequence>
<name>A0ACC2AYP7_DIPCM</name>
<gene>
    <name evidence="1" type="ORF">O6H91_18G021800</name>
</gene>
<organism evidence="1 2">
    <name type="scientific">Diphasiastrum complanatum</name>
    <name type="common">Issler's clubmoss</name>
    <name type="synonym">Lycopodium complanatum</name>
    <dbReference type="NCBI Taxonomy" id="34168"/>
    <lineage>
        <taxon>Eukaryota</taxon>
        <taxon>Viridiplantae</taxon>
        <taxon>Streptophyta</taxon>
        <taxon>Embryophyta</taxon>
        <taxon>Tracheophyta</taxon>
        <taxon>Lycopodiopsida</taxon>
        <taxon>Lycopodiales</taxon>
        <taxon>Lycopodiaceae</taxon>
        <taxon>Lycopodioideae</taxon>
        <taxon>Diphasiastrum</taxon>
    </lineage>
</organism>
<reference evidence="2" key="1">
    <citation type="journal article" date="2024" name="Proc. Natl. Acad. Sci. U.S.A.">
        <title>Extraordinary preservation of gene collinearity over three hundred million years revealed in homosporous lycophytes.</title>
        <authorList>
            <person name="Li C."/>
            <person name="Wickell D."/>
            <person name="Kuo L.Y."/>
            <person name="Chen X."/>
            <person name="Nie B."/>
            <person name="Liao X."/>
            <person name="Peng D."/>
            <person name="Ji J."/>
            <person name="Jenkins J."/>
            <person name="Williams M."/>
            <person name="Shu S."/>
            <person name="Plott C."/>
            <person name="Barry K."/>
            <person name="Rajasekar S."/>
            <person name="Grimwood J."/>
            <person name="Han X."/>
            <person name="Sun S."/>
            <person name="Hou Z."/>
            <person name="He W."/>
            <person name="Dai G."/>
            <person name="Sun C."/>
            <person name="Schmutz J."/>
            <person name="Leebens-Mack J.H."/>
            <person name="Li F.W."/>
            <person name="Wang L."/>
        </authorList>
    </citation>
    <scope>NUCLEOTIDE SEQUENCE [LARGE SCALE GENOMIC DNA]</scope>
    <source>
        <strain evidence="2">cv. PW_Plant_1</strain>
    </source>
</reference>
<keyword evidence="2" id="KW-1185">Reference proteome</keyword>
<accession>A0ACC2AYP7</accession>
<proteinExistence type="predicted"/>
<comment type="caution">
    <text evidence="1">The sequence shown here is derived from an EMBL/GenBank/DDBJ whole genome shotgun (WGS) entry which is preliminary data.</text>
</comment>
<evidence type="ECO:0000313" key="2">
    <source>
        <dbReference type="Proteomes" id="UP001162992"/>
    </source>
</evidence>
<protein>
    <submittedName>
        <fullName evidence="1">Uncharacterized protein</fullName>
    </submittedName>
</protein>
<dbReference type="EMBL" id="CM055109">
    <property type="protein sequence ID" value="KAJ7522673.1"/>
    <property type="molecule type" value="Genomic_DNA"/>
</dbReference>